<evidence type="ECO:0000313" key="3">
    <source>
        <dbReference type="Proteomes" id="UP000246661"/>
    </source>
</evidence>
<gene>
    <name evidence="2" type="ORF">JD79_00733</name>
</gene>
<sequence length="297" mass="30677">MSTPARDLLTLVEPRLVGSLDGLPAWARDRANRLLLERALEDPSAAGHATAAVVAAELDREEAAGRPVQLWSFDADESLVAVVYGDLDTAEDVGVYVPGVGNDVGDLGDLGDDARAVADAARAAAPAASVATVAWLGYRPPGSVVAPTAWVEGRAAVGGAALAGDLAGLAATRAAGPDRGSGLPRVTVVAHSYGTVVVDRAAEVAGELAADALVLLGSPGMDDVASELEAEEVYEASSPMDPVTWLFDVHGTETDHGDFGATPLPVDWDTWHTWYLERDRPTLAAIGEVVADVREGD</sequence>
<protein>
    <submittedName>
        <fullName evidence="2">Alpha/beta hydrolase family protein</fullName>
    </submittedName>
</protein>
<name>A0A317QD27_9ACTN</name>
<dbReference type="Proteomes" id="UP000246661">
    <property type="component" value="Unassembled WGS sequence"/>
</dbReference>
<dbReference type="EMBL" id="QGTX01000001">
    <property type="protein sequence ID" value="PWW21598.1"/>
    <property type="molecule type" value="Genomic_DNA"/>
</dbReference>
<dbReference type="GO" id="GO:0016787">
    <property type="term" value="F:hydrolase activity"/>
    <property type="evidence" value="ECO:0007669"/>
    <property type="project" value="UniProtKB-KW"/>
</dbReference>
<feature type="domain" description="DUF1023" evidence="1">
    <location>
        <begin position="76"/>
        <end position="244"/>
    </location>
</feature>
<proteinExistence type="predicted"/>
<reference evidence="3" key="1">
    <citation type="submission" date="2018-05" db="EMBL/GenBank/DDBJ databases">
        <authorList>
            <person name="Klenk H.-P."/>
            <person name="Huntemann M."/>
            <person name="Clum A."/>
            <person name="Pillay M."/>
            <person name="Palaniappan K."/>
            <person name="Varghese N."/>
            <person name="Mikhailova N."/>
            <person name="Stamatis D."/>
            <person name="Reddy T."/>
            <person name="Daum C."/>
            <person name="Shapiro N."/>
            <person name="Ivanova N."/>
            <person name="Kyrpides N."/>
            <person name="Woyke T."/>
        </authorList>
    </citation>
    <scope>NUCLEOTIDE SEQUENCE [LARGE SCALE GENOMIC DNA]</scope>
    <source>
        <strain evidence="3">DSM 45417</strain>
    </source>
</reference>
<dbReference type="OrthoDB" id="5969911at2"/>
<keyword evidence="3" id="KW-1185">Reference proteome</keyword>
<organism evidence="2 3">
    <name type="scientific">Geodermatophilus normandii</name>
    <dbReference type="NCBI Taxonomy" id="1137989"/>
    <lineage>
        <taxon>Bacteria</taxon>
        <taxon>Bacillati</taxon>
        <taxon>Actinomycetota</taxon>
        <taxon>Actinomycetes</taxon>
        <taxon>Geodermatophilales</taxon>
        <taxon>Geodermatophilaceae</taxon>
        <taxon>Geodermatophilus</taxon>
    </lineage>
</organism>
<dbReference type="SUPFAM" id="SSF53474">
    <property type="entry name" value="alpha/beta-Hydrolases"/>
    <property type="match status" value="1"/>
</dbReference>
<dbReference type="RefSeq" id="WP_146220379.1">
    <property type="nucleotide sequence ID" value="NZ_QGTX01000001.1"/>
</dbReference>
<dbReference type="Pfam" id="PF06259">
    <property type="entry name" value="Abhydrolase_8"/>
    <property type="match status" value="1"/>
</dbReference>
<evidence type="ECO:0000259" key="1">
    <source>
        <dbReference type="Pfam" id="PF06259"/>
    </source>
</evidence>
<comment type="caution">
    <text evidence="2">The sequence shown here is derived from an EMBL/GenBank/DDBJ whole genome shotgun (WGS) entry which is preliminary data.</text>
</comment>
<dbReference type="InterPro" id="IPR029058">
    <property type="entry name" value="AB_hydrolase_fold"/>
</dbReference>
<dbReference type="InterPro" id="IPR010427">
    <property type="entry name" value="DUF1023"/>
</dbReference>
<keyword evidence="2" id="KW-0378">Hydrolase</keyword>
<accession>A0A317QD27</accession>
<evidence type="ECO:0000313" key="2">
    <source>
        <dbReference type="EMBL" id="PWW21598.1"/>
    </source>
</evidence>
<dbReference type="AlphaFoldDB" id="A0A317QD27"/>